<keyword evidence="1" id="KW-0732">Signal</keyword>
<gene>
    <name evidence="2" type="ORF">J2W94_003090</name>
</gene>
<evidence type="ECO:0000313" key="2">
    <source>
        <dbReference type="EMBL" id="MDR6842785.1"/>
    </source>
</evidence>
<dbReference type="PANTHER" id="PTHR33376">
    <property type="match status" value="1"/>
</dbReference>
<sequence length="333" mass="36831">MIDRRKFLAAGVGVGVTALTAGCKPTTAATASQQVLRAADVHVDGYPTVEAVRWIGRYLSERTDGRLNTMVYHSGQLGRETVTVDLVRFNALALARVYLATMNDSVPATRILSLPFLIDSTPHLRRTLDGELGKSLLGSFERRDLVGLAFYDSGSRSIYNTKRPIHTPDDLRGLKLRVPVSEIFVRLIHALGANATPLPYGEVFSALQTHLIDGAENNIKSFHSSRQFEAAHYWSESQHTFTPDVLLMSRTAYERLAPKDRELIREAASASVPYARGLWDSSENKAREAIVAGGVKVNAVDRESMRAATAGITREYLREPELARLYEYVRATA</sequence>
<dbReference type="Proteomes" id="UP001254759">
    <property type="component" value="Unassembled WGS sequence"/>
</dbReference>
<dbReference type="InterPro" id="IPR018389">
    <property type="entry name" value="DctP_fam"/>
</dbReference>
<protein>
    <submittedName>
        <fullName evidence="2">Tripartite ATP-independent transporter DctP family solute receptor</fullName>
    </submittedName>
</protein>
<dbReference type="EMBL" id="JAVDTT010000004">
    <property type="protein sequence ID" value="MDR6842785.1"/>
    <property type="molecule type" value="Genomic_DNA"/>
</dbReference>
<proteinExistence type="predicted"/>
<dbReference type="InterPro" id="IPR004682">
    <property type="entry name" value="TRAP_DctP"/>
</dbReference>
<evidence type="ECO:0000256" key="1">
    <source>
        <dbReference type="ARBA" id="ARBA00022729"/>
    </source>
</evidence>
<dbReference type="PANTHER" id="PTHR33376:SF2">
    <property type="entry name" value="DICARBOXYLATE-BINDING PERIPLASMIC PROTEIN"/>
    <property type="match status" value="1"/>
</dbReference>
<evidence type="ECO:0000313" key="3">
    <source>
        <dbReference type="Proteomes" id="UP001254759"/>
    </source>
</evidence>
<organism evidence="2 3">
    <name type="scientific">Pseudoxanthomonas sacheonensis</name>
    <dbReference type="NCBI Taxonomy" id="443615"/>
    <lineage>
        <taxon>Bacteria</taxon>
        <taxon>Pseudomonadati</taxon>
        <taxon>Pseudomonadota</taxon>
        <taxon>Gammaproteobacteria</taxon>
        <taxon>Lysobacterales</taxon>
        <taxon>Lysobacteraceae</taxon>
        <taxon>Pseudoxanthomonas</taxon>
    </lineage>
</organism>
<dbReference type="InterPro" id="IPR038404">
    <property type="entry name" value="TRAP_DctP_sf"/>
</dbReference>
<dbReference type="CDD" id="cd13671">
    <property type="entry name" value="PBP2_TRAP_SBP_like_3"/>
    <property type="match status" value="1"/>
</dbReference>
<dbReference type="PROSITE" id="PS51257">
    <property type="entry name" value="PROKAR_LIPOPROTEIN"/>
    <property type="match status" value="1"/>
</dbReference>
<reference evidence="2 3" key="1">
    <citation type="submission" date="2023-07" db="EMBL/GenBank/DDBJ databases">
        <title>Sorghum-associated microbial communities from plants grown in Nebraska, USA.</title>
        <authorList>
            <person name="Schachtman D."/>
        </authorList>
    </citation>
    <scope>NUCLEOTIDE SEQUENCE [LARGE SCALE GENOMIC DNA]</scope>
    <source>
        <strain evidence="2 3">BE107</strain>
    </source>
</reference>
<dbReference type="NCBIfam" id="NF037995">
    <property type="entry name" value="TRAP_S1"/>
    <property type="match status" value="1"/>
</dbReference>
<comment type="caution">
    <text evidence="2">The sequence shown here is derived from an EMBL/GenBank/DDBJ whole genome shotgun (WGS) entry which is preliminary data.</text>
</comment>
<dbReference type="PROSITE" id="PS51318">
    <property type="entry name" value="TAT"/>
    <property type="match status" value="1"/>
</dbReference>
<dbReference type="RefSeq" id="WP_310095319.1">
    <property type="nucleotide sequence ID" value="NZ_JAVDTT010000004.1"/>
</dbReference>
<keyword evidence="2" id="KW-0675">Receptor</keyword>
<dbReference type="Pfam" id="PF03480">
    <property type="entry name" value="DctP"/>
    <property type="match status" value="1"/>
</dbReference>
<dbReference type="PIRSF" id="PIRSF006470">
    <property type="entry name" value="DctB"/>
    <property type="match status" value="1"/>
</dbReference>
<dbReference type="Gene3D" id="3.40.190.170">
    <property type="entry name" value="Bacterial extracellular solute-binding protein, family 7"/>
    <property type="match status" value="1"/>
</dbReference>
<accession>A0ABU1RVI2</accession>
<keyword evidence="3" id="KW-1185">Reference proteome</keyword>
<name>A0ABU1RVI2_9GAMM</name>
<dbReference type="InterPro" id="IPR006311">
    <property type="entry name" value="TAT_signal"/>
</dbReference>
<dbReference type="NCBIfam" id="TIGR00787">
    <property type="entry name" value="dctP"/>
    <property type="match status" value="1"/>
</dbReference>